<dbReference type="Pfam" id="PF02812">
    <property type="entry name" value="ELFV_dehydrog_N"/>
    <property type="match status" value="1"/>
</dbReference>
<comment type="similarity">
    <text evidence="1 4 8">Belongs to the Glu/Leu/Phe/Val dehydrogenases family.</text>
</comment>
<dbReference type="CDD" id="cd05313">
    <property type="entry name" value="NAD_bind_2_Glu_DH"/>
    <property type="match status" value="1"/>
</dbReference>
<dbReference type="InterPro" id="IPR036291">
    <property type="entry name" value="NAD(P)-bd_dom_sf"/>
</dbReference>
<dbReference type="GO" id="GO:0004354">
    <property type="term" value="F:glutamate dehydrogenase (NADP+) activity"/>
    <property type="evidence" value="ECO:0007669"/>
    <property type="project" value="TreeGrafter"/>
</dbReference>
<dbReference type="Gene3D" id="3.40.50.10860">
    <property type="entry name" value="Leucine Dehydrogenase, chain A, domain 1"/>
    <property type="match status" value="1"/>
</dbReference>
<dbReference type="PRINTS" id="PR00082">
    <property type="entry name" value="GLFDHDRGNASE"/>
</dbReference>
<feature type="site" description="Important for catalysis" evidence="7">
    <location>
        <position position="168"/>
    </location>
</feature>
<comment type="subunit">
    <text evidence="2">Homohexamer.</text>
</comment>
<feature type="binding site" evidence="6">
    <location>
        <position position="167"/>
    </location>
    <ligand>
        <name>substrate</name>
    </ligand>
</feature>
<dbReference type="InterPro" id="IPR046346">
    <property type="entry name" value="Aminoacid_DH-like_N_sf"/>
</dbReference>
<evidence type="ECO:0000256" key="5">
    <source>
        <dbReference type="PIRSR" id="PIRSR000185-1"/>
    </source>
</evidence>
<dbReference type="NCBIfam" id="NF006929">
    <property type="entry name" value="PRK09414.1"/>
    <property type="match status" value="1"/>
</dbReference>
<accession>A0A1Y4DI18</accession>
<gene>
    <name evidence="10" type="ORF">B5F75_00590</name>
</gene>
<keyword evidence="6" id="KW-0520">NAD</keyword>
<dbReference type="InterPro" id="IPR006095">
    <property type="entry name" value="Glu/Leu/Phe/Val/Trp_DH"/>
</dbReference>
<dbReference type="FunFam" id="3.40.50.720:FF:000030">
    <property type="entry name" value="Glutamate dehydrogenase"/>
    <property type="match status" value="1"/>
</dbReference>
<evidence type="ECO:0000256" key="8">
    <source>
        <dbReference type="RuleBase" id="RU004417"/>
    </source>
</evidence>
<evidence type="ECO:0000313" key="10">
    <source>
        <dbReference type="EMBL" id="OUO57309.1"/>
    </source>
</evidence>
<name>A0A1Y4DI18_9BACT</name>
<feature type="binding site" evidence="6">
    <location>
        <position position="242"/>
    </location>
    <ligand>
        <name>NAD(+)</name>
        <dbReference type="ChEBI" id="CHEBI:57540"/>
    </ligand>
</feature>
<dbReference type="PANTHER" id="PTHR43571:SF1">
    <property type="entry name" value="NADP-SPECIFIC GLUTAMATE DEHYDROGENASE 1-RELATED"/>
    <property type="match status" value="1"/>
</dbReference>
<dbReference type="AlphaFoldDB" id="A0A1Y4DI18"/>
<evidence type="ECO:0000259" key="9">
    <source>
        <dbReference type="SMART" id="SM00839"/>
    </source>
</evidence>
<reference evidence="11" key="1">
    <citation type="submission" date="2017-04" db="EMBL/GenBank/DDBJ databases">
        <title>Function of individual gut microbiota members based on whole genome sequencing of pure cultures obtained from chicken caecum.</title>
        <authorList>
            <person name="Medvecky M."/>
            <person name="Cejkova D."/>
            <person name="Polansky O."/>
            <person name="Karasova D."/>
            <person name="Kubasova T."/>
            <person name="Cizek A."/>
            <person name="Rychlik I."/>
        </authorList>
    </citation>
    <scope>NUCLEOTIDE SEQUENCE [LARGE SCALE GENOMIC DNA]</scope>
    <source>
        <strain evidence="11">An273</strain>
    </source>
</reference>
<dbReference type="FunFam" id="3.40.50.10860:FF:000002">
    <property type="entry name" value="Glutamate dehydrogenase"/>
    <property type="match status" value="1"/>
</dbReference>
<dbReference type="Gene3D" id="1.10.285.10">
    <property type="entry name" value="Glutamate Dehydrogenase, chain A, domain 3"/>
    <property type="match status" value="2"/>
</dbReference>
<feature type="binding site" evidence="6">
    <location>
        <position position="92"/>
    </location>
    <ligand>
        <name>substrate</name>
    </ligand>
</feature>
<dbReference type="SUPFAM" id="SSF53223">
    <property type="entry name" value="Aminoacid dehydrogenase-like, N-terminal domain"/>
    <property type="match status" value="1"/>
</dbReference>
<dbReference type="GO" id="GO:0005829">
    <property type="term" value="C:cytosol"/>
    <property type="evidence" value="ECO:0007669"/>
    <property type="project" value="TreeGrafter"/>
</dbReference>
<dbReference type="SUPFAM" id="SSF51735">
    <property type="entry name" value="NAD(P)-binding Rossmann-fold domains"/>
    <property type="match status" value="1"/>
</dbReference>
<dbReference type="SMART" id="SM00839">
    <property type="entry name" value="ELFV_dehydrog"/>
    <property type="match status" value="1"/>
</dbReference>
<sequence>MDTNTYTEQFLAALTKRDPAQKVFHQAVFEVVSTLKPVLEQKPLYIKERILERIVEPERTIIFRVPWQDDKGEIHVNRGFRVQYNSALGPYKGGMRFHETVTQDVLKFLGFEQVFKNSLTTLPLGGGKGGSDFDTRGKSDSEVMRFCHSFINELYHHIGYHTDIPAGDLGCGAREIGYMFGQYKKLTNDFTGAFTGKKPNWGGSLLRPEATGYGVAYFAQNMLATKGDSLQHKTCIVSGTGNVGIYAIEKLTQLGGKVVGFMDYDGSIYDENGVDAEKLAFLKDLVFVRRGSLKEYDKKFKGAHFRPGKKTWDIPCDVACPTACENELHTEDAKLLLKNGCKCVCEGSNMPCTPGAIEAFQEAGILYSPGKASNAGGVAVSGLEMTQNSMRVYWTREEVDQYLQRIMNNIHHSCLSAAEEYGMKGNYMAGANIAGFIKVADAMIDQGLV</sequence>
<dbReference type="GO" id="GO:0000166">
    <property type="term" value="F:nucleotide binding"/>
    <property type="evidence" value="ECO:0007669"/>
    <property type="project" value="UniProtKB-KW"/>
</dbReference>
<dbReference type="InterPro" id="IPR006096">
    <property type="entry name" value="Glu/Leu/Phe/Val/Trp_DH_C"/>
</dbReference>
<evidence type="ECO:0000256" key="7">
    <source>
        <dbReference type="PIRSR" id="PIRSR000185-3"/>
    </source>
</evidence>
<dbReference type="EMBL" id="NFJD01000001">
    <property type="protein sequence ID" value="OUO57309.1"/>
    <property type="molecule type" value="Genomic_DNA"/>
</dbReference>
<dbReference type="GO" id="GO:0006537">
    <property type="term" value="P:glutamate biosynthetic process"/>
    <property type="evidence" value="ECO:0007669"/>
    <property type="project" value="UniProtKB-ARBA"/>
</dbReference>
<dbReference type="InterPro" id="IPR050724">
    <property type="entry name" value="Glu_Leu_Phe_Val_DH"/>
</dbReference>
<evidence type="ECO:0000256" key="3">
    <source>
        <dbReference type="ARBA" id="ARBA00023002"/>
    </source>
</evidence>
<proteinExistence type="inferred from homology"/>
<evidence type="ECO:0000256" key="4">
    <source>
        <dbReference type="PIRNR" id="PIRNR000185"/>
    </source>
</evidence>
<evidence type="ECO:0000256" key="2">
    <source>
        <dbReference type="ARBA" id="ARBA00011643"/>
    </source>
</evidence>
<evidence type="ECO:0000313" key="11">
    <source>
        <dbReference type="Proteomes" id="UP000196368"/>
    </source>
</evidence>
<protein>
    <recommendedName>
        <fullName evidence="4">Glutamate dehydrogenase</fullName>
    </recommendedName>
</protein>
<organism evidence="10 11">
    <name type="scientific">Candidatus Avelusimicrobium gallicola</name>
    <dbReference type="NCBI Taxonomy" id="2562704"/>
    <lineage>
        <taxon>Bacteria</taxon>
        <taxon>Pseudomonadati</taxon>
        <taxon>Elusimicrobiota</taxon>
        <taxon>Elusimicrobia</taxon>
        <taxon>Elusimicrobiales</taxon>
        <taxon>Elusimicrobiaceae</taxon>
        <taxon>Candidatus Avelusimicrobium</taxon>
    </lineage>
</organism>
<dbReference type="InterPro" id="IPR014362">
    <property type="entry name" value="Glu_DH"/>
</dbReference>
<dbReference type="Pfam" id="PF00208">
    <property type="entry name" value="ELFV_dehydrog"/>
    <property type="match status" value="1"/>
</dbReference>
<dbReference type="PANTHER" id="PTHR43571">
    <property type="entry name" value="NADP-SPECIFIC GLUTAMATE DEHYDROGENASE 1-RELATED"/>
    <property type="match status" value="1"/>
</dbReference>
<feature type="domain" description="Glutamate/phenylalanine/leucine/valine/L-tryptophan dehydrogenase C-terminal" evidence="9">
    <location>
        <begin position="204"/>
        <end position="447"/>
    </location>
</feature>
<feature type="binding site" evidence="6">
    <location>
        <position position="113"/>
    </location>
    <ligand>
        <name>substrate</name>
    </ligand>
</feature>
<comment type="caution">
    <text evidence="10">The sequence shown here is derived from an EMBL/GenBank/DDBJ whole genome shotgun (WGS) entry which is preliminary data.</text>
</comment>
<feature type="active site" description="Proton donor" evidence="5">
    <location>
        <position position="128"/>
    </location>
</feature>
<dbReference type="Proteomes" id="UP000196368">
    <property type="component" value="Unassembled WGS sequence"/>
</dbReference>
<feature type="binding site" evidence="6">
    <location>
        <position position="116"/>
    </location>
    <ligand>
        <name>substrate</name>
    </ligand>
</feature>
<keyword evidence="11" id="KW-1185">Reference proteome</keyword>
<dbReference type="RefSeq" id="WP_087286376.1">
    <property type="nucleotide sequence ID" value="NZ_NFJD01000001.1"/>
</dbReference>
<evidence type="ECO:0000256" key="6">
    <source>
        <dbReference type="PIRSR" id="PIRSR000185-2"/>
    </source>
</evidence>
<feature type="binding site" evidence="6">
    <location>
        <position position="381"/>
    </location>
    <ligand>
        <name>substrate</name>
    </ligand>
</feature>
<dbReference type="FunFam" id="1.10.285.10:FF:000001">
    <property type="entry name" value="Glutamate dehydrogenase"/>
    <property type="match status" value="1"/>
</dbReference>
<dbReference type="InterPro" id="IPR006097">
    <property type="entry name" value="Glu/Leu/Phe/Val/Trp_DH_dimer"/>
</dbReference>
<dbReference type="OrthoDB" id="9803297at2"/>
<keyword evidence="3 4" id="KW-0560">Oxidoreductase</keyword>
<dbReference type="PIRSF" id="PIRSF000185">
    <property type="entry name" value="Glu_DH"/>
    <property type="match status" value="1"/>
</dbReference>
<dbReference type="InterPro" id="IPR033922">
    <property type="entry name" value="NAD_bind_Glu_DH"/>
</dbReference>
<keyword evidence="6" id="KW-0547">Nucleotide-binding</keyword>
<evidence type="ECO:0000256" key="1">
    <source>
        <dbReference type="ARBA" id="ARBA00006382"/>
    </source>
</evidence>
<feature type="binding site" evidence="6">
    <location>
        <position position="211"/>
    </location>
    <ligand>
        <name>NAD(+)</name>
        <dbReference type="ChEBI" id="CHEBI:57540"/>
    </ligand>
</feature>
<dbReference type="Gene3D" id="3.40.50.720">
    <property type="entry name" value="NAD(P)-binding Rossmann-like Domain"/>
    <property type="match status" value="1"/>
</dbReference>